<reference evidence="2 3" key="1">
    <citation type="submission" date="2018-01" db="EMBL/GenBank/DDBJ databases">
        <title>Complete genome sequence of Salinigranum rubrum GX10T, an extremely halophilic archaeon isolated from a marine solar saltern.</title>
        <authorList>
            <person name="Han S."/>
        </authorList>
    </citation>
    <scope>NUCLEOTIDE SEQUENCE [LARGE SCALE GENOMIC DNA]</scope>
    <source>
        <strain evidence="2 3">GX10</strain>
    </source>
</reference>
<feature type="transmembrane region" description="Helical" evidence="1">
    <location>
        <begin position="358"/>
        <end position="379"/>
    </location>
</feature>
<feature type="transmembrane region" description="Helical" evidence="1">
    <location>
        <begin position="207"/>
        <end position="228"/>
    </location>
</feature>
<dbReference type="SUPFAM" id="SSF103473">
    <property type="entry name" value="MFS general substrate transporter"/>
    <property type="match status" value="1"/>
</dbReference>
<evidence type="ECO:0000256" key="1">
    <source>
        <dbReference type="SAM" id="Phobius"/>
    </source>
</evidence>
<keyword evidence="1" id="KW-0472">Membrane</keyword>
<feature type="transmembrane region" description="Helical" evidence="1">
    <location>
        <begin position="49"/>
        <end position="67"/>
    </location>
</feature>
<dbReference type="InterPro" id="IPR036259">
    <property type="entry name" value="MFS_trans_sf"/>
</dbReference>
<accession>A0A2I8VI33</accession>
<name>A0A2I8VI33_9EURY</name>
<dbReference type="GO" id="GO:0022857">
    <property type="term" value="F:transmembrane transporter activity"/>
    <property type="evidence" value="ECO:0007669"/>
    <property type="project" value="InterPro"/>
</dbReference>
<feature type="transmembrane region" description="Helical" evidence="1">
    <location>
        <begin position="234"/>
        <end position="256"/>
    </location>
</feature>
<dbReference type="Pfam" id="PF07690">
    <property type="entry name" value="MFS_1"/>
    <property type="match status" value="1"/>
</dbReference>
<dbReference type="AlphaFoldDB" id="A0A2I8VI33"/>
<evidence type="ECO:0000313" key="3">
    <source>
        <dbReference type="Proteomes" id="UP000236584"/>
    </source>
</evidence>
<dbReference type="OrthoDB" id="205019at2157"/>
<feature type="transmembrane region" description="Helical" evidence="1">
    <location>
        <begin position="103"/>
        <end position="125"/>
    </location>
</feature>
<dbReference type="EMBL" id="CP026309">
    <property type="protein sequence ID" value="AUV81596.1"/>
    <property type="molecule type" value="Genomic_DNA"/>
</dbReference>
<organism evidence="2 3">
    <name type="scientific">Salinigranum rubrum</name>
    <dbReference type="NCBI Taxonomy" id="755307"/>
    <lineage>
        <taxon>Archaea</taxon>
        <taxon>Methanobacteriati</taxon>
        <taxon>Methanobacteriota</taxon>
        <taxon>Stenosarchaea group</taxon>
        <taxon>Halobacteria</taxon>
        <taxon>Halobacteriales</taxon>
        <taxon>Haloferacaceae</taxon>
        <taxon>Salinigranum</taxon>
    </lineage>
</organism>
<feature type="transmembrane region" description="Helical" evidence="1">
    <location>
        <begin position="325"/>
        <end position="346"/>
    </location>
</feature>
<feature type="transmembrane region" description="Helical" evidence="1">
    <location>
        <begin position="163"/>
        <end position="186"/>
    </location>
</feature>
<keyword evidence="1" id="KW-0812">Transmembrane</keyword>
<keyword evidence="1" id="KW-1133">Transmembrane helix</keyword>
<proteinExistence type="predicted"/>
<keyword evidence="3" id="KW-1185">Reference proteome</keyword>
<feature type="transmembrane region" description="Helical" evidence="1">
    <location>
        <begin position="268"/>
        <end position="287"/>
    </location>
</feature>
<dbReference type="InterPro" id="IPR011701">
    <property type="entry name" value="MFS"/>
</dbReference>
<gene>
    <name evidence="2" type="ORF">C2R22_07965</name>
</gene>
<sequence length="384" mass="38512">MSSTVSTSQLPRRALSTLGTGLFGLGVAVGSYGAVVSLLIDRGVAPDAAGFGMTLFLLTQGLAALPADRLTRVMSVPRTCVLGFVLATLAALVGGWATLPAALASRTLLGVGQGVAFVAAMKYVGRRVPDRTAAAQGLLGALFTLGFAAGLAAAPALVRWNPVVPAVGAAALIGVGAVGTATLSGVRTEPPLPVAAYLAPLRSPTGLALGLGNMATFGFLMVAGTWYPDVLRGAGVPVTATLVGFSLSTVVGRAVGGHLSERVGDRRTVLVSFVGTAVVLSLLALALRTEAPWLLVAAVVGTGLGFGVPFGPLFALAFSELADDAGVTLVAMLLVGNVGAVVYPWLLGRTLLDTNSFALGFVAMAATVFGVSVLWMAAVGTETG</sequence>
<dbReference type="KEGG" id="srub:C2R22_07965"/>
<evidence type="ECO:0000313" key="2">
    <source>
        <dbReference type="EMBL" id="AUV81596.1"/>
    </source>
</evidence>
<feature type="transmembrane region" description="Helical" evidence="1">
    <location>
        <begin position="79"/>
        <end position="97"/>
    </location>
</feature>
<feature type="transmembrane region" description="Helical" evidence="1">
    <location>
        <begin position="293"/>
        <end position="318"/>
    </location>
</feature>
<dbReference type="Gene3D" id="1.20.1250.20">
    <property type="entry name" value="MFS general substrate transporter like domains"/>
    <property type="match status" value="2"/>
</dbReference>
<protein>
    <submittedName>
        <fullName evidence="2">MFS transporter</fullName>
    </submittedName>
</protein>
<dbReference type="Proteomes" id="UP000236584">
    <property type="component" value="Chromosome"/>
</dbReference>
<feature type="transmembrane region" description="Helical" evidence="1">
    <location>
        <begin position="137"/>
        <end position="157"/>
    </location>
</feature>